<proteinExistence type="predicted"/>
<dbReference type="PANTHER" id="PTHR38011">
    <property type="entry name" value="DIHYDROFOLATE REDUCTASE FAMILY PROTEIN (AFU_ORTHOLOGUE AFUA_8G06820)"/>
    <property type="match status" value="1"/>
</dbReference>
<evidence type="ECO:0000259" key="1">
    <source>
        <dbReference type="Pfam" id="PF01872"/>
    </source>
</evidence>
<dbReference type="InterPro" id="IPR050765">
    <property type="entry name" value="Riboflavin_Biosynth_HTPR"/>
</dbReference>
<dbReference type="AlphaFoldDB" id="A0A316FUH4"/>
<dbReference type="GO" id="GO:0009231">
    <property type="term" value="P:riboflavin biosynthetic process"/>
    <property type="evidence" value="ECO:0007669"/>
    <property type="project" value="InterPro"/>
</dbReference>
<dbReference type="InterPro" id="IPR002734">
    <property type="entry name" value="RibDG_C"/>
</dbReference>
<dbReference type="RefSeq" id="WP_109595871.1">
    <property type="nucleotide sequence ID" value="NZ_BONA01000061.1"/>
</dbReference>
<evidence type="ECO:0000313" key="3">
    <source>
        <dbReference type="Proteomes" id="UP000245697"/>
    </source>
</evidence>
<reference evidence="2 3" key="1">
    <citation type="submission" date="2018-05" db="EMBL/GenBank/DDBJ databases">
        <title>Genomic Encyclopedia of Archaeal and Bacterial Type Strains, Phase II (KMG-II): from individual species to whole genera.</title>
        <authorList>
            <person name="Goeker M."/>
        </authorList>
    </citation>
    <scope>NUCLEOTIDE SEQUENCE [LARGE SCALE GENOMIC DNA]</scope>
    <source>
        <strain evidence="2 3">DSM 45184</strain>
    </source>
</reference>
<dbReference type="Gene3D" id="3.40.430.10">
    <property type="entry name" value="Dihydrofolate Reductase, subunit A"/>
    <property type="match status" value="1"/>
</dbReference>
<dbReference type="EMBL" id="QGGR01000011">
    <property type="protein sequence ID" value="PWK45031.1"/>
    <property type="molecule type" value="Genomic_DNA"/>
</dbReference>
<name>A0A316FUH4_9ACTN</name>
<comment type="caution">
    <text evidence="2">The sequence shown here is derived from an EMBL/GenBank/DDBJ whole genome shotgun (WGS) entry which is preliminary data.</text>
</comment>
<accession>A0A316FUH4</accession>
<evidence type="ECO:0000313" key="2">
    <source>
        <dbReference type="EMBL" id="PWK45031.1"/>
    </source>
</evidence>
<sequence>MSGLLVQQWISVDGFLAGVNGEADVFAAVSDFTASETHNAALLGDIDEVLLGRRTYESFAAYWPTADDEPMARQVNALPKVVCSTTLMAATWGGHAPARVVPDPVDHVRSRRDAGSRIILWGSVSVMRALLAAGEVDELELLVAPVALGAGTPLLAPGAAPLPLSLTESQIWPGGVVRLRYSVG</sequence>
<keyword evidence="3" id="KW-1185">Reference proteome</keyword>
<feature type="domain" description="Bacterial bifunctional deaminase-reductase C-terminal" evidence="1">
    <location>
        <begin position="7"/>
        <end position="170"/>
    </location>
</feature>
<dbReference type="GO" id="GO:0008703">
    <property type="term" value="F:5-amino-6-(5-phosphoribosylamino)uracil reductase activity"/>
    <property type="evidence" value="ECO:0007669"/>
    <property type="project" value="InterPro"/>
</dbReference>
<dbReference type="Proteomes" id="UP000245697">
    <property type="component" value="Unassembled WGS sequence"/>
</dbReference>
<dbReference type="OrthoDB" id="195113at2"/>
<dbReference type="Pfam" id="PF01872">
    <property type="entry name" value="RibD_C"/>
    <property type="match status" value="1"/>
</dbReference>
<gene>
    <name evidence="2" type="ORF">BC793_1113</name>
</gene>
<organism evidence="2 3">
    <name type="scientific">Actinoplanes xinjiangensis</name>
    <dbReference type="NCBI Taxonomy" id="512350"/>
    <lineage>
        <taxon>Bacteria</taxon>
        <taxon>Bacillati</taxon>
        <taxon>Actinomycetota</taxon>
        <taxon>Actinomycetes</taxon>
        <taxon>Micromonosporales</taxon>
        <taxon>Micromonosporaceae</taxon>
        <taxon>Actinoplanes</taxon>
    </lineage>
</organism>
<dbReference type="InterPro" id="IPR024072">
    <property type="entry name" value="DHFR-like_dom_sf"/>
</dbReference>
<dbReference type="SUPFAM" id="SSF53597">
    <property type="entry name" value="Dihydrofolate reductase-like"/>
    <property type="match status" value="1"/>
</dbReference>
<protein>
    <submittedName>
        <fullName evidence="2">Dihydrofolate reductase</fullName>
    </submittedName>
</protein>
<dbReference type="PANTHER" id="PTHR38011:SF11">
    <property type="entry name" value="2,5-DIAMINO-6-RIBOSYLAMINO-4(3H)-PYRIMIDINONE 5'-PHOSPHATE REDUCTASE"/>
    <property type="match status" value="1"/>
</dbReference>